<keyword evidence="3" id="KW-1003">Cell membrane</keyword>
<evidence type="ECO:0000256" key="2">
    <source>
        <dbReference type="ARBA" id="ARBA00022448"/>
    </source>
</evidence>
<keyword evidence="5" id="KW-1133">Transmembrane helix</keyword>
<dbReference type="InterPro" id="IPR047135">
    <property type="entry name" value="YsiQ"/>
</dbReference>
<protein>
    <submittedName>
        <fullName evidence="7">MATE family efflux transporter</fullName>
    </submittedName>
</protein>
<dbReference type="KEGG" id="rher:EHE19_008545"/>
<comment type="subcellular location">
    <subcellularLocation>
        <location evidence="1">Cell membrane</location>
        <topology evidence="1">Multi-pass membrane protein</topology>
    </subcellularLocation>
</comment>
<evidence type="ECO:0000256" key="3">
    <source>
        <dbReference type="ARBA" id="ARBA00022475"/>
    </source>
</evidence>
<evidence type="ECO:0000256" key="1">
    <source>
        <dbReference type="ARBA" id="ARBA00004651"/>
    </source>
</evidence>
<dbReference type="AlphaFoldDB" id="A0A4U7JLD3"/>
<evidence type="ECO:0000256" key="6">
    <source>
        <dbReference type="ARBA" id="ARBA00023136"/>
    </source>
</evidence>
<dbReference type="InterPro" id="IPR002528">
    <property type="entry name" value="MATE_fam"/>
</dbReference>
<keyword evidence="4" id="KW-0812">Transmembrane</keyword>
<dbReference type="GO" id="GO:0042910">
    <property type="term" value="F:xenobiotic transmembrane transporter activity"/>
    <property type="evidence" value="ECO:0007669"/>
    <property type="project" value="InterPro"/>
</dbReference>
<name>A0A4U7JLD3_9FIRM</name>
<accession>A0A4U7JLD3</accession>
<keyword evidence="2" id="KW-0813">Transport</keyword>
<evidence type="ECO:0000313" key="8">
    <source>
        <dbReference type="Proteomes" id="UP000306409"/>
    </source>
</evidence>
<sequence length="454" mass="49732">MENKILDNKSFYKMAFSLIMPMALQNLISVGINSIDVLMLGSVSETVLSAASLAGQVQFIMILIFFGLTSGAAVLTAQYWGKGDKATIEKIMGICMRFSLIIAILFTVAVLLFPAQIMRIFTNEAPVIAEGVKYLRIIAFSYIFMSITMIYLNVMRSVERVVVSTVVYLISLIVNVTLASMFILGAFGFPKLGIVGAAIATIAARAAELICVFIYAKKFNKVIQFKFKNLFVRDKILFKDFLQYSIPVTINELMWGTGVAMNAVVIGHLGSSVVSANSVAQITRQLATVIAFGIANATAITIGKTIGENNMEAAMVYSKRFIKLSIAAGMLGALVILIVRPLLMSSLNLSDLTQGYLSVMMFVMSYFVVAQALNTTLIVGIFRGGGDTKFGLYLDIATMWGGSILVGALAAFIFHWSVPVVYMILMSDEIIKIPLSIWRFKSKKWLNNVTRDIV</sequence>
<dbReference type="RefSeq" id="WP_137696340.1">
    <property type="nucleotide sequence ID" value="NZ_CP061336.1"/>
</dbReference>
<dbReference type="InterPro" id="IPR048279">
    <property type="entry name" value="MdtK-like"/>
</dbReference>
<reference evidence="7 8" key="1">
    <citation type="submission" date="2020-09" db="EMBL/GenBank/DDBJ databases">
        <title>Characterization and genome sequencing of Ruminiclostridium sp. nov. MA18.</title>
        <authorList>
            <person name="Rettenmaier R."/>
            <person name="Kowollik M.-L."/>
            <person name="Liebl W."/>
            <person name="Zverlov V."/>
        </authorList>
    </citation>
    <scope>NUCLEOTIDE SEQUENCE [LARGE SCALE GENOMIC DNA]</scope>
    <source>
        <strain evidence="7 8">MA18</strain>
    </source>
</reference>
<gene>
    <name evidence="7" type="ORF">EHE19_008545</name>
</gene>
<keyword evidence="6" id="KW-0472">Membrane</keyword>
<evidence type="ECO:0000256" key="5">
    <source>
        <dbReference type="ARBA" id="ARBA00022989"/>
    </source>
</evidence>
<dbReference type="CDD" id="cd13134">
    <property type="entry name" value="MATE_like_8"/>
    <property type="match status" value="1"/>
</dbReference>
<dbReference type="GO" id="GO:0015297">
    <property type="term" value="F:antiporter activity"/>
    <property type="evidence" value="ECO:0007669"/>
    <property type="project" value="InterPro"/>
</dbReference>
<dbReference type="EMBL" id="CP061336">
    <property type="protein sequence ID" value="QNU68813.1"/>
    <property type="molecule type" value="Genomic_DNA"/>
</dbReference>
<proteinExistence type="predicted"/>
<dbReference type="Proteomes" id="UP000306409">
    <property type="component" value="Chromosome"/>
</dbReference>
<dbReference type="GO" id="GO:0005886">
    <property type="term" value="C:plasma membrane"/>
    <property type="evidence" value="ECO:0007669"/>
    <property type="project" value="UniProtKB-SubCell"/>
</dbReference>
<dbReference type="Pfam" id="PF01554">
    <property type="entry name" value="MatE"/>
    <property type="match status" value="2"/>
</dbReference>
<evidence type="ECO:0000313" key="7">
    <source>
        <dbReference type="EMBL" id="QNU68813.1"/>
    </source>
</evidence>
<dbReference type="PIRSF" id="PIRSF006603">
    <property type="entry name" value="DinF"/>
    <property type="match status" value="1"/>
</dbReference>
<dbReference type="OrthoDB" id="9780160at2"/>
<organism evidence="7 8">
    <name type="scientific">Ruminiclostridium herbifermentans</name>
    <dbReference type="NCBI Taxonomy" id="2488810"/>
    <lineage>
        <taxon>Bacteria</taxon>
        <taxon>Bacillati</taxon>
        <taxon>Bacillota</taxon>
        <taxon>Clostridia</taxon>
        <taxon>Eubacteriales</taxon>
        <taxon>Oscillospiraceae</taxon>
        <taxon>Ruminiclostridium</taxon>
    </lineage>
</organism>
<keyword evidence="8" id="KW-1185">Reference proteome</keyword>
<dbReference type="NCBIfam" id="TIGR00797">
    <property type="entry name" value="matE"/>
    <property type="match status" value="1"/>
</dbReference>
<evidence type="ECO:0000256" key="4">
    <source>
        <dbReference type="ARBA" id="ARBA00022692"/>
    </source>
</evidence>
<dbReference type="PANTHER" id="PTHR42925:SF2">
    <property type="entry name" value="NA+ DRIVEN MULTIDRUG EFFLUX PUMP"/>
    <property type="match status" value="1"/>
</dbReference>
<dbReference type="PANTHER" id="PTHR42925">
    <property type="entry name" value="MULTIDRUG AND TOXIN EFFLUX PROTEIN MATE FAMILY"/>
    <property type="match status" value="1"/>
</dbReference>